<protein>
    <recommendedName>
        <fullName evidence="4">CCHC-type domain-containing protein</fullName>
    </recommendedName>
</protein>
<gene>
    <name evidence="2" type="ORF">POPTR_016G106400</name>
</gene>
<feature type="region of interest" description="Disordered" evidence="1">
    <location>
        <begin position="1"/>
        <end position="51"/>
    </location>
</feature>
<evidence type="ECO:0008006" key="4">
    <source>
        <dbReference type="Google" id="ProtNLM"/>
    </source>
</evidence>
<evidence type="ECO:0000313" key="3">
    <source>
        <dbReference type="Proteomes" id="UP000006729"/>
    </source>
</evidence>
<feature type="region of interest" description="Disordered" evidence="1">
    <location>
        <begin position="109"/>
        <end position="162"/>
    </location>
</feature>
<feature type="compositionally biased region" description="Low complexity" evidence="1">
    <location>
        <begin position="19"/>
        <end position="28"/>
    </location>
</feature>
<feature type="compositionally biased region" description="Polar residues" evidence="1">
    <location>
        <begin position="32"/>
        <end position="42"/>
    </location>
</feature>
<dbReference type="AlphaFoldDB" id="A0A2K1XDW0"/>
<dbReference type="Proteomes" id="UP000006729">
    <property type="component" value="Chromosome 16"/>
</dbReference>
<keyword evidence="3" id="KW-1185">Reference proteome</keyword>
<evidence type="ECO:0000313" key="2">
    <source>
        <dbReference type="EMBL" id="PNS98961.1"/>
    </source>
</evidence>
<accession>A0A2K1XDW0</accession>
<reference evidence="2 3" key="1">
    <citation type="journal article" date="2006" name="Science">
        <title>The genome of black cottonwood, Populus trichocarpa (Torr. &amp; Gray).</title>
        <authorList>
            <person name="Tuskan G.A."/>
            <person name="Difazio S."/>
            <person name="Jansson S."/>
            <person name="Bohlmann J."/>
            <person name="Grigoriev I."/>
            <person name="Hellsten U."/>
            <person name="Putnam N."/>
            <person name="Ralph S."/>
            <person name="Rombauts S."/>
            <person name="Salamov A."/>
            <person name="Schein J."/>
            <person name="Sterck L."/>
            <person name="Aerts A."/>
            <person name="Bhalerao R.R."/>
            <person name="Bhalerao R.P."/>
            <person name="Blaudez D."/>
            <person name="Boerjan W."/>
            <person name="Brun A."/>
            <person name="Brunner A."/>
            <person name="Busov V."/>
            <person name="Campbell M."/>
            <person name="Carlson J."/>
            <person name="Chalot M."/>
            <person name="Chapman J."/>
            <person name="Chen G.L."/>
            <person name="Cooper D."/>
            <person name="Coutinho P.M."/>
            <person name="Couturier J."/>
            <person name="Covert S."/>
            <person name="Cronk Q."/>
            <person name="Cunningham R."/>
            <person name="Davis J."/>
            <person name="Degroeve S."/>
            <person name="Dejardin A."/>
            <person name="Depamphilis C."/>
            <person name="Detter J."/>
            <person name="Dirks B."/>
            <person name="Dubchak I."/>
            <person name="Duplessis S."/>
            <person name="Ehlting J."/>
            <person name="Ellis B."/>
            <person name="Gendler K."/>
            <person name="Goodstein D."/>
            <person name="Gribskov M."/>
            <person name="Grimwood J."/>
            <person name="Groover A."/>
            <person name="Gunter L."/>
            <person name="Hamberger B."/>
            <person name="Heinze B."/>
            <person name="Helariutta Y."/>
            <person name="Henrissat B."/>
            <person name="Holligan D."/>
            <person name="Holt R."/>
            <person name="Huang W."/>
            <person name="Islam-Faridi N."/>
            <person name="Jones S."/>
            <person name="Jones-Rhoades M."/>
            <person name="Jorgensen R."/>
            <person name="Joshi C."/>
            <person name="Kangasjarvi J."/>
            <person name="Karlsson J."/>
            <person name="Kelleher C."/>
            <person name="Kirkpatrick R."/>
            <person name="Kirst M."/>
            <person name="Kohler A."/>
            <person name="Kalluri U."/>
            <person name="Larimer F."/>
            <person name="Leebens-Mack J."/>
            <person name="Leple J.C."/>
            <person name="Locascio P."/>
            <person name="Lou Y."/>
            <person name="Lucas S."/>
            <person name="Martin F."/>
            <person name="Montanini B."/>
            <person name="Napoli C."/>
            <person name="Nelson D.R."/>
            <person name="Nelson C."/>
            <person name="Nieminen K."/>
            <person name="Nilsson O."/>
            <person name="Pereda V."/>
            <person name="Peter G."/>
            <person name="Philippe R."/>
            <person name="Pilate G."/>
            <person name="Poliakov A."/>
            <person name="Razumovskaya J."/>
            <person name="Richardson P."/>
            <person name="Rinaldi C."/>
            <person name="Ritland K."/>
            <person name="Rouze P."/>
            <person name="Ryaboy D."/>
            <person name="Schmutz J."/>
            <person name="Schrader J."/>
            <person name="Segerman B."/>
            <person name="Shin H."/>
            <person name="Siddiqui A."/>
            <person name="Sterky F."/>
            <person name="Terry A."/>
            <person name="Tsai C.J."/>
            <person name="Uberbacher E."/>
            <person name="Unneberg P."/>
            <person name="Vahala J."/>
            <person name="Wall K."/>
            <person name="Wessler S."/>
            <person name="Yang G."/>
            <person name="Yin T."/>
            <person name="Douglas C."/>
            <person name="Marra M."/>
            <person name="Sandberg G."/>
            <person name="Van de Peer Y."/>
            <person name="Rokhsar D."/>
        </authorList>
    </citation>
    <scope>NUCLEOTIDE SEQUENCE [LARGE SCALE GENOMIC DNA]</scope>
    <source>
        <strain evidence="3">cv. Nisqually</strain>
    </source>
</reference>
<organism evidence="2 3">
    <name type="scientific">Populus trichocarpa</name>
    <name type="common">Western balsam poplar</name>
    <name type="synonym">Populus balsamifera subsp. trichocarpa</name>
    <dbReference type="NCBI Taxonomy" id="3694"/>
    <lineage>
        <taxon>Eukaryota</taxon>
        <taxon>Viridiplantae</taxon>
        <taxon>Streptophyta</taxon>
        <taxon>Embryophyta</taxon>
        <taxon>Tracheophyta</taxon>
        <taxon>Spermatophyta</taxon>
        <taxon>Magnoliopsida</taxon>
        <taxon>eudicotyledons</taxon>
        <taxon>Gunneridae</taxon>
        <taxon>Pentapetalae</taxon>
        <taxon>rosids</taxon>
        <taxon>fabids</taxon>
        <taxon>Malpighiales</taxon>
        <taxon>Salicaceae</taxon>
        <taxon>Saliceae</taxon>
        <taxon>Populus</taxon>
    </lineage>
</organism>
<proteinExistence type="predicted"/>
<name>A0A2K1XDW0_POPTR</name>
<sequence>MKMEVDKSEPTAMAEKARGSSSRSNRGGLQNWPGQTRPSQPSWDHPQGKCPHCGLLGHSKSRCFELIGYPKNWDRTHDPWSNMSRASVAETKNDLDQIADKASAMIAATGSDEGQQSMCCGDQPTKQLTEEQQTLREEEQPTGPTGLGLDNELQPIICNRTE</sequence>
<feature type="compositionally biased region" description="Low complexity" evidence="1">
    <location>
        <begin position="123"/>
        <end position="132"/>
    </location>
</feature>
<evidence type="ECO:0000256" key="1">
    <source>
        <dbReference type="SAM" id="MobiDB-lite"/>
    </source>
</evidence>
<dbReference type="EMBL" id="CM009305">
    <property type="protein sequence ID" value="PNS98961.1"/>
    <property type="molecule type" value="Genomic_DNA"/>
</dbReference>
<dbReference type="InParanoid" id="A0A2K1XDW0"/>